<keyword evidence="2" id="KW-0285">Flavoprotein</keyword>
<dbReference type="SUPFAM" id="SSF52467">
    <property type="entry name" value="DHS-like NAD/FAD-binding domain"/>
    <property type="match status" value="1"/>
</dbReference>
<keyword evidence="6" id="KW-1185">Reference proteome</keyword>
<feature type="binding site" evidence="4">
    <location>
        <begin position="241"/>
        <end position="242"/>
    </location>
    <ligand>
        <name>FAD</name>
        <dbReference type="ChEBI" id="CHEBI:57692"/>
    </ligand>
</feature>
<comment type="cofactor">
    <cofactor evidence="4">
        <name>FAD</name>
        <dbReference type="ChEBI" id="CHEBI:57692"/>
    </cofactor>
    <text evidence="4">Binds 1 FAD per dimer.</text>
</comment>
<dbReference type="PANTHER" id="PTHR43153:SF1">
    <property type="entry name" value="ELECTRON TRANSFER FLAVOPROTEIN SUBUNIT ALPHA, MITOCHONDRIAL"/>
    <property type="match status" value="1"/>
</dbReference>
<protein>
    <submittedName>
        <fullName evidence="5">Electron transfer flavoprotein subunit alpha</fullName>
    </submittedName>
</protein>
<dbReference type="Gene3D" id="3.40.50.1220">
    <property type="entry name" value="TPP-binding domain"/>
    <property type="match status" value="1"/>
</dbReference>
<feature type="binding site" evidence="4">
    <location>
        <position position="293"/>
    </location>
    <ligand>
        <name>FAD</name>
        <dbReference type="ChEBI" id="CHEBI:57692"/>
    </ligand>
</feature>
<dbReference type="OrthoDB" id="9770286at2"/>
<dbReference type="InterPro" id="IPR033947">
    <property type="entry name" value="ETF_alpha_N"/>
</dbReference>
<accession>A0A0D8IHP1</accession>
<feature type="binding site" evidence="4">
    <location>
        <position position="216"/>
    </location>
    <ligand>
        <name>FAD</name>
        <dbReference type="ChEBI" id="CHEBI:57692"/>
    </ligand>
</feature>
<keyword evidence="3 4" id="KW-0274">FAD</keyword>
<dbReference type="PIRSF" id="PIRSF000089">
    <property type="entry name" value="Electra_flavoP_a"/>
    <property type="match status" value="1"/>
</dbReference>
<dbReference type="RefSeq" id="WP_044823217.1">
    <property type="nucleotide sequence ID" value="NZ_CP009687.1"/>
</dbReference>
<dbReference type="EMBL" id="CP009687">
    <property type="protein sequence ID" value="AKL93902.1"/>
    <property type="molecule type" value="Genomic_DNA"/>
</dbReference>
<dbReference type="PANTHER" id="PTHR43153">
    <property type="entry name" value="ELECTRON TRANSFER FLAVOPROTEIN ALPHA"/>
    <property type="match status" value="1"/>
</dbReference>
<evidence type="ECO:0000313" key="6">
    <source>
        <dbReference type="Proteomes" id="UP000035704"/>
    </source>
</evidence>
<dbReference type="GO" id="GO:0033539">
    <property type="term" value="P:fatty acid beta-oxidation using acyl-CoA dehydrogenase"/>
    <property type="evidence" value="ECO:0007669"/>
    <property type="project" value="TreeGrafter"/>
</dbReference>
<dbReference type="InterPro" id="IPR001308">
    <property type="entry name" value="ETF_a/FixB"/>
</dbReference>
<dbReference type="GO" id="GO:0050660">
    <property type="term" value="F:flavin adenine dinucleotide binding"/>
    <property type="evidence" value="ECO:0007669"/>
    <property type="project" value="InterPro"/>
</dbReference>
<gene>
    <name evidence="5" type="primary">etfA1</name>
    <name evidence="5" type="ORF">CACET_c03860</name>
</gene>
<dbReference type="InterPro" id="IPR014730">
    <property type="entry name" value="ETF_a/b_N"/>
</dbReference>
<dbReference type="PATRIC" id="fig|84022.5.peg.1708"/>
<comment type="similarity">
    <text evidence="1">Belongs to the ETF alpha-subunit/FixB family.</text>
</comment>
<reference evidence="5 6" key="1">
    <citation type="submission" date="2014-10" db="EMBL/GenBank/DDBJ databases">
        <title>Genome sequence of Clostridium aceticum DSM 1496.</title>
        <authorList>
            <person name="Poehlein A."/>
            <person name="Schiel-Bengelsdorf B."/>
            <person name="Gottschalk G."/>
            <person name="Duerre P."/>
            <person name="Daniel R."/>
        </authorList>
    </citation>
    <scope>NUCLEOTIDE SEQUENCE [LARGE SCALE GENOMIC DNA]</scope>
    <source>
        <strain evidence="5 6">DSM 1496</strain>
    </source>
</reference>
<dbReference type="InterPro" id="IPR029035">
    <property type="entry name" value="DHS-like_NAD/FAD-binding_dom"/>
</dbReference>
<dbReference type="STRING" id="84022.CACET_c03860"/>
<dbReference type="InterPro" id="IPR014731">
    <property type="entry name" value="ETF_asu_C"/>
</dbReference>
<evidence type="ECO:0000256" key="4">
    <source>
        <dbReference type="PIRSR" id="PIRSR000089-1"/>
    </source>
</evidence>
<evidence type="ECO:0000256" key="3">
    <source>
        <dbReference type="ARBA" id="ARBA00022827"/>
    </source>
</evidence>
<organism evidence="5 6">
    <name type="scientific">Clostridium aceticum</name>
    <dbReference type="NCBI Taxonomy" id="84022"/>
    <lineage>
        <taxon>Bacteria</taxon>
        <taxon>Bacillati</taxon>
        <taxon>Bacillota</taxon>
        <taxon>Clostridia</taxon>
        <taxon>Eubacteriales</taxon>
        <taxon>Clostridiaceae</taxon>
        <taxon>Clostridium</taxon>
    </lineage>
</organism>
<dbReference type="AlphaFoldDB" id="A0A0D8IHP1"/>
<dbReference type="FunFam" id="3.40.50.1220:FF:000001">
    <property type="entry name" value="Electron transfer flavoprotein, alpha subunit"/>
    <property type="match status" value="1"/>
</dbReference>
<dbReference type="CDD" id="cd01715">
    <property type="entry name" value="ETF_alpha"/>
    <property type="match status" value="1"/>
</dbReference>
<name>A0A0D8IHP1_9CLOT</name>
<dbReference type="InterPro" id="IPR014729">
    <property type="entry name" value="Rossmann-like_a/b/a_fold"/>
</dbReference>
<evidence type="ECO:0000256" key="1">
    <source>
        <dbReference type="ARBA" id="ARBA00005817"/>
    </source>
</evidence>
<dbReference type="SUPFAM" id="SSF52402">
    <property type="entry name" value="Adenine nucleotide alpha hydrolases-like"/>
    <property type="match status" value="1"/>
</dbReference>
<dbReference type="GO" id="GO:0009055">
    <property type="term" value="F:electron transfer activity"/>
    <property type="evidence" value="ECO:0007669"/>
    <property type="project" value="InterPro"/>
</dbReference>
<dbReference type="Gene3D" id="3.40.50.620">
    <property type="entry name" value="HUPs"/>
    <property type="match status" value="1"/>
</dbReference>
<evidence type="ECO:0000256" key="2">
    <source>
        <dbReference type="ARBA" id="ARBA00022630"/>
    </source>
</evidence>
<feature type="binding site" evidence="4">
    <location>
        <begin position="255"/>
        <end position="259"/>
    </location>
    <ligand>
        <name>FAD</name>
        <dbReference type="ChEBI" id="CHEBI:57692"/>
    </ligand>
</feature>
<dbReference type="Pfam" id="PF01012">
    <property type="entry name" value="ETF"/>
    <property type="match status" value="1"/>
</dbReference>
<dbReference type="Proteomes" id="UP000035704">
    <property type="component" value="Chromosome"/>
</dbReference>
<feature type="binding site" evidence="4">
    <location>
        <begin position="272"/>
        <end position="279"/>
    </location>
    <ligand>
        <name>FAD</name>
        <dbReference type="ChEBI" id="CHEBI:57692"/>
    </ligand>
</feature>
<dbReference type="SMART" id="SM00893">
    <property type="entry name" value="ETF"/>
    <property type="match status" value="1"/>
</dbReference>
<dbReference type="Pfam" id="PF00766">
    <property type="entry name" value="ETF_alpha"/>
    <property type="match status" value="1"/>
</dbReference>
<evidence type="ECO:0000313" key="5">
    <source>
        <dbReference type="EMBL" id="AKL93902.1"/>
    </source>
</evidence>
<dbReference type="KEGG" id="cace:CACET_c03860"/>
<proteinExistence type="inferred from homology"/>
<sequence length="333" mass="36595">MTEQVHKGVLVFAEQKDGNLHKVTFELLNKGRELAQKLEVPIYAIVLGPKNMAVEELIYRGADEVFYGEDDAFNQPDELLYKENIVTLINRIKPEICLFGATSFGRSIAPRVAGSLETGLTADCTELRIDEDRKLIQIRPAFSDNILAHIKTKTYPQMATIRYKEFSEAKRDPQRQGKVAKVDAILLESPAVRILKQLQSNETDITEAEVVVAGGRGLKSPEDFKMLKELATLLGGVVGASRAVVEEDYISSDHQVGYSGNRVKPKVYIACGISGAPQHLAGMREAENIVAINTDPSAPIFNIADVGIVGDLYEVIPMLIKKVSNEKTSLANA</sequence>